<evidence type="ECO:0000313" key="2">
    <source>
        <dbReference type="EMBL" id="MBB4926966.1"/>
    </source>
</evidence>
<dbReference type="AlphaFoldDB" id="A0A7W7R8W7"/>
<gene>
    <name evidence="2" type="ORF">FHR34_005959</name>
</gene>
<dbReference type="Proteomes" id="UP000540506">
    <property type="component" value="Unassembled WGS sequence"/>
</dbReference>
<protein>
    <submittedName>
        <fullName evidence="2">Uncharacterized protein</fullName>
    </submittedName>
</protein>
<evidence type="ECO:0000256" key="1">
    <source>
        <dbReference type="SAM" id="MobiDB-lite"/>
    </source>
</evidence>
<sequence length="166" mass="17949">MPAAEQRAAGADSTLISYEEAQRADLVPDFDHSSGTDPGEAETWEIIRVHCPECRRPIALLGDEEQLPKHAVLRTAWHPFSPALCPGSGLSADDLQECAPEPGTQPVDALDALLTLPAELDWRTQPFSHASGPGSLPLQRITPPQGEGWPKVPPMRQAPRGGLVRR</sequence>
<dbReference type="EMBL" id="JACHJV010000001">
    <property type="protein sequence ID" value="MBB4926966.1"/>
    <property type="molecule type" value="Genomic_DNA"/>
</dbReference>
<accession>A0A7W7R8W7</accession>
<dbReference type="RefSeq" id="WP_184940779.1">
    <property type="nucleotide sequence ID" value="NZ_JACHJV010000001.1"/>
</dbReference>
<feature type="region of interest" description="Disordered" evidence="1">
    <location>
        <begin position="124"/>
        <end position="166"/>
    </location>
</feature>
<comment type="caution">
    <text evidence="2">The sequence shown here is derived from an EMBL/GenBank/DDBJ whole genome shotgun (WGS) entry which is preliminary data.</text>
</comment>
<reference evidence="2 3" key="1">
    <citation type="submission" date="2020-08" db="EMBL/GenBank/DDBJ databases">
        <title>Sequencing the genomes of 1000 actinobacteria strains.</title>
        <authorList>
            <person name="Klenk H.-P."/>
        </authorList>
    </citation>
    <scope>NUCLEOTIDE SEQUENCE [LARGE SCALE GENOMIC DNA]</scope>
    <source>
        <strain evidence="2 3">DSM 41654</strain>
    </source>
</reference>
<organism evidence="2 3">
    <name type="scientific">Kitasatospora kifunensis</name>
    <name type="common">Streptomyces kifunensis</name>
    <dbReference type="NCBI Taxonomy" id="58351"/>
    <lineage>
        <taxon>Bacteria</taxon>
        <taxon>Bacillati</taxon>
        <taxon>Actinomycetota</taxon>
        <taxon>Actinomycetes</taxon>
        <taxon>Kitasatosporales</taxon>
        <taxon>Streptomycetaceae</taxon>
        <taxon>Kitasatospora</taxon>
    </lineage>
</organism>
<proteinExistence type="predicted"/>
<name>A0A7W7R8W7_KITKI</name>
<evidence type="ECO:0000313" key="3">
    <source>
        <dbReference type="Proteomes" id="UP000540506"/>
    </source>
</evidence>
<keyword evidence="3" id="KW-1185">Reference proteome</keyword>